<dbReference type="InterPro" id="IPR011008">
    <property type="entry name" value="Dimeric_a/b-barrel"/>
</dbReference>
<keyword evidence="3" id="KW-0804">Transcription</keyword>
<dbReference type="Pfam" id="PF13412">
    <property type="entry name" value="HTH_24"/>
    <property type="match status" value="1"/>
</dbReference>
<dbReference type="SUPFAM" id="SSF46785">
    <property type="entry name" value="Winged helix' DNA-binding domain"/>
    <property type="match status" value="1"/>
</dbReference>
<dbReference type="Gene3D" id="3.30.70.920">
    <property type="match status" value="1"/>
</dbReference>
<reference evidence="5 6" key="1">
    <citation type="submission" date="2015-04" db="EMBL/GenBank/DDBJ databases">
        <title>Genome sequence of aromatic hydrocarbons-degrading Sphingobium chungbukense DJ77.</title>
        <authorList>
            <person name="Kim Y.-C."/>
            <person name="Chae J.-C."/>
        </authorList>
    </citation>
    <scope>NUCLEOTIDE SEQUENCE [LARGE SCALE GENOMIC DNA]</scope>
    <source>
        <strain evidence="5 6">DJ77</strain>
    </source>
</reference>
<dbReference type="InterPro" id="IPR000485">
    <property type="entry name" value="AsnC-type_HTH_dom"/>
</dbReference>
<dbReference type="SMART" id="SM00344">
    <property type="entry name" value="HTH_ASNC"/>
    <property type="match status" value="1"/>
</dbReference>
<gene>
    <name evidence="5" type="ORF">YP76_14315</name>
</gene>
<dbReference type="Gene3D" id="1.10.10.10">
    <property type="entry name" value="Winged helix-like DNA-binding domain superfamily/Winged helix DNA-binding domain"/>
    <property type="match status" value="1"/>
</dbReference>
<dbReference type="InterPro" id="IPR019887">
    <property type="entry name" value="Tscrpt_reg_AsnC/Lrp_C"/>
</dbReference>
<organism evidence="5 6">
    <name type="scientific">Sphingobium chungbukense</name>
    <dbReference type="NCBI Taxonomy" id="56193"/>
    <lineage>
        <taxon>Bacteria</taxon>
        <taxon>Pseudomonadati</taxon>
        <taxon>Pseudomonadota</taxon>
        <taxon>Alphaproteobacteria</taxon>
        <taxon>Sphingomonadales</taxon>
        <taxon>Sphingomonadaceae</taxon>
        <taxon>Sphingobium</taxon>
    </lineage>
</organism>
<dbReference type="InterPro" id="IPR019885">
    <property type="entry name" value="Tscrpt_reg_HTH_AsnC-type_CS"/>
</dbReference>
<evidence type="ECO:0000313" key="6">
    <source>
        <dbReference type="Proteomes" id="UP000033874"/>
    </source>
</evidence>
<evidence type="ECO:0000259" key="4">
    <source>
        <dbReference type="PROSITE" id="PS50956"/>
    </source>
</evidence>
<proteinExistence type="predicted"/>
<keyword evidence="6" id="KW-1185">Reference proteome</keyword>
<dbReference type="PANTHER" id="PTHR30154:SF34">
    <property type="entry name" value="TRANSCRIPTIONAL REGULATOR AZLB"/>
    <property type="match status" value="1"/>
</dbReference>
<dbReference type="GO" id="GO:0043565">
    <property type="term" value="F:sequence-specific DNA binding"/>
    <property type="evidence" value="ECO:0007669"/>
    <property type="project" value="InterPro"/>
</dbReference>
<dbReference type="PATRIC" id="fig|56193.3.peg.2987"/>
<name>A0A0M3ARX7_9SPHN</name>
<dbReference type="GO" id="GO:0006355">
    <property type="term" value="P:regulation of DNA-templated transcription"/>
    <property type="evidence" value="ECO:0007669"/>
    <property type="project" value="UniProtKB-ARBA"/>
</dbReference>
<dbReference type="GO" id="GO:0043200">
    <property type="term" value="P:response to amino acid"/>
    <property type="evidence" value="ECO:0007669"/>
    <property type="project" value="TreeGrafter"/>
</dbReference>
<dbReference type="GO" id="GO:0005829">
    <property type="term" value="C:cytosol"/>
    <property type="evidence" value="ECO:0007669"/>
    <property type="project" value="TreeGrafter"/>
</dbReference>
<comment type="caution">
    <text evidence="5">The sequence shown here is derived from an EMBL/GenBank/DDBJ whole genome shotgun (WGS) entry which is preliminary data.</text>
</comment>
<dbReference type="RefSeq" id="WP_046764411.1">
    <property type="nucleotide sequence ID" value="NZ_LBIC01000006.1"/>
</dbReference>
<dbReference type="STRING" id="56193.YP76_14315"/>
<dbReference type="EMBL" id="LBIC01000006">
    <property type="protein sequence ID" value="KKW91676.1"/>
    <property type="molecule type" value="Genomic_DNA"/>
</dbReference>
<dbReference type="SUPFAM" id="SSF54909">
    <property type="entry name" value="Dimeric alpha+beta barrel"/>
    <property type="match status" value="1"/>
</dbReference>
<dbReference type="InterPro" id="IPR019888">
    <property type="entry name" value="Tscrpt_reg_AsnC-like"/>
</dbReference>
<dbReference type="PANTHER" id="PTHR30154">
    <property type="entry name" value="LEUCINE-RESPONSIVE REGULATORY PROTEIN"/>
    <property type="match status" value="1"/>
</dbReference>
<evidence type="ECO:0000256" key="2">
    <source>
        <dbReference type="ARBA" id="ARBA00023125"/>
    </source>
</evidence>
<evidence type="ECO:0000256" key="3">
    <source>
        <dbReference type="ARBA" id="ARBA00023163"/>
    </source>
</evidence>
<dbReference type="PRINTS" id="PR00033">
    <property type="entry name" value="HTHASNC"/>
</dbReference>
<keyword evidence="1" id="KW-0805">Transcription regulation</keyword>
<dbReference type="PROSITE" id="PS50956">
    <property type="entry name" value="HTH_ASNC_2"/>
    <property type="match status" value="1"/>
</dbReference>
<feature type="domain" description="HTH asnC-type" evidence="4">
    <location>
        <begin position="5"/>
        <end position="67"/>
    </location>
</feature>
<dbReference type="InterPro" id="IPR011991">
    <property type="entry name" value="ArsR-like_HTH"/>
</dbReference>
<dbReference type="Pfam" id="PF01037">
    <property type="entry name" value="AsnC_trans_reg"/>
    <property type="match status" value="1"/>
</dbReference>
<evidence type="ECO:0000313" key="5">
    <source>
        <dbReference type="EMBL" id="KKW91676.1"/>
    </source>
</evidence>
<dbReference type="AlphaFoldDB" id="A0A0M3ARX7"/>
<dbReference type="InterPro" id="IPR036388">
    <property type="entry name" value="WH-like_DNA-bd_sf"/>
</dbReference>
<dbReference type="Proteomes" id="UP000033874">
    <property type="component" value="Unassembled WGS sequence"/>
</dbReference>
<protein>
    <submittedName>
        <fullName evidence="5">Transcriptional regulator</fullName>
    </submittedName>
</protein>
<accession>A0A0M3ARX7</accession>
<dbReference type="PROSITE" id="PS00519">
    <property type="entry name" value="HTH_ASNC_1"/>
    <property type="match status" value="1"/>
</dbReference>
<keyword evidence="2" id="KW-0238">DNA-binding</keyword>
<evidence type="ECO:0000256" key="1">
    <source>
        <dbReference type="ARBA" id="ARBA00023015"/>
    </source>
</evidence>
<dbReference type="InterPro" id="IPR036390">
    <property type="entry name" value="WH_DNA-bd_sf"/>
</dbReference>
<sequence length="159" mass="17994">MSESLDATDRSIIRLLRLNARRPNSEIAAEVGLSPSACHRRIRLLEDAGVIRGYTIVTAPIEQEGRAVDVLVQVTLDRQTEDYLARFEHAVRQCPEIRECFLMTGGVDYWLRVRTESVTAYEAIHSEILSRMPGVTRINSSIAMRDALGPPRSRRGKRF</sequence>
<dbReference type="CDD" id="cd00090">
    <property type="entry name" value="HTH_ARSR"/>
    <property type="match status" value="1"/>
</dbReference>